<organism evidence="2 3">
    <name type="scientific">Aquimarina gracilis</name>
    <dbReference type="NCBI Taxonomy" id="874422"/>
    <lineage>
        <taxon>Bacteria</taxon>
        <taxon>Pseudomonadati</taxon>
        <taxon>Bacteroidota</taxon>
        <taxon>Flavobacteriia</taxon>
        <taxon>Flavobacteriales</taxon>
        <taxon>Flavobacteriaceae</taxon>
        <taxon>Aquimarina</taxon>
    </lineage>
</organism>
<dbReference type="PANTHER" id="PTHR43317:SF1">
    <property type="entry name" value="THERMOSPERMINE SYNTHASE ACAULIS5"/>
    <property type="match status" value="1"/>
</dbReference>
<sequence length="213" mass="23887">MKRLLSYLWPFTKEVQSAINGTLELTLMNGKKVLDSQNANYSYGTLQRLLCYGLSKLQINETSEILVLGLGGGSIIKSLRNTFNHKGKITAVEIDQVIIDIAKNEFGISSIPNLEIICDDAFSFINNCDKEFEIVIVDIFIDDEVPEQFYSIAFWKKTSSIIKSGGSMVFNAGINLKNHDKINHIKSSVGTTMQFDQYDHVQRVNTLLVGNKI</sequence>
<comment type="caution">
    <text evidence="2">The sequence shown here is derived from an EMBL/GenBank/DDBJ whole genome shotgun (WGS) entry which is preliminary data.</text>
</comment>
<keyword evidence="3" id="KW-1185">Reference proteome</keyword>
<dbReference type="Gene3D" id="3.40.50.150">
    <property type="entry name" value="Vaccinia Virus protein VP39"/>
    <property type="match status" value="1"/>
</dbReference>
<dbReference type="PANTHER" id="PTHR43317">
    <property type="entry name" value="THERMOSPERMINE SYNTHASE ACAULIS5"/>
    <property type="match status" value="1"/>
</dbReference>
<protein>
    <submittedName>
        <fullName evidence="2">Spermine synthase</fullName>
    </submittedName>
</protein>
<keyword evidence="1" id="KW-0620">Polyamine biosynthesis</keyword>
<dbReference type="CDD" id="cd02440">
    <property type="entry name" value="AdoMet_MTases"/>
    <property type="match status" value="1"/>
</dbReference>
<reference evidence="2 3" key="1">
    <citation type="journal article" date="2013" name="Int. J. Syst. Evol. Microbiol.">
        <title>Aquimarina gracilis sp. nov., isolated from the gut microflora of a mussel, Mytilus coruscus, and emended description of Aquimarina spongiae.</title>
        <authorList>
            <person name="Park S.C."/>
            <person name="Choe H.N."/>
            <person name="Baik K.S."/>
            <person name="Seong C.N."/>
        </authorList>
    </citation>
    <scope>NUCLEOTIDE SEQUENCE [LARGE SCALE GENOMIC DNA]</scope>
    <source>
        <strain evidence="2 3">PSC32</strain>
    </source>
</reference>
<dbReference type="InterPro" id="IPR029063">
    <property type="entry name" value="SAM-dependent_MTases_sf"/>
</dbReference>
<dbReference type="Proteomes" id="UP001327027">
    <property type="component" value="Unassembled WGS sequence"/>
</dbReference>
<dbReference type="Pfam" id="PF01564">
    <property type="entry name" value="Spermine_synth"/>
    <property type="match status" value="1"/>
</dbReference>
<accession>A0ABU5ZVC2</accession>
<evidence type="ECO:0000313" key="2">
    <source>
        <dbReference type="EMBL" id="MEB3345876.1"/>
    </source>
</evidence>
<name>A0ABU5ZVC2_9FLAO</name>
<evidence type="ECO:0000313" key="3">
    <source>
        <dbReference type="Proteomes" id="UP001327027"/>
    </source>
</evidence>
<gene>
    <name evidence="2" type="ORF">U6A24_10405</name>
</gene>
<proteinExistence type="predicted"/>
<dbReference type="EMBL" id="JAYKLX010000004">
    <property type="protein sequence ID" value="MEB3345876.1"/>
    <property type="molecule type" value="Genomic_DNA"/>
</dbReference>
<evidence type="ECO:0000256" key="1">
    <source>
        <dbReference type="ARBA" id="ARBA00023115"/>
    </source>
</evidence>
<dbReference type="SUPFAM" id="SSF53335">
    <property type="entry name" value="S-adenosyl-L-methionine-dependent methyltransferases"/>
    <property type="match status" value="1"/>
</dbReference>
<dbReference type="RefSeq" id="WP_324179904.1">
    <property type="nucleotide sequence ID" value="NZ_BAABAW010000007.1"/>
</dbReference>